<dbReference type="Gene3D" id="2.40.30.10">
    <property type="entry name" value="Translation factors"/>
    <property type="match status" value="1"/>
</dbReference>
<dbReference type="GO" id="GO:0046872">
    <property type="term" value="F:metal ion binding"/>
    <property type="evidence" value="ECO:0007669"/>
    <property type="project" value="UniProtKB-KW"/>
</dbReference>
<dbReference type="SUPFAM" id="SSF63380">
    <property type="entry name" value="Riboflavin synthase domain-like"/>
    <property type="match status" value="1"/>
</dbReference>
<evidence type="ECO:0000256" key="5">
    <source>
        <dbReference type="ARBA" id="ARBA00022714"/>
    </source>
</evidence>
<evidence type="ECO:0000256" key="6">
    <source>
        <dbReference type="ARBA" id="ARBA00022723"/>
    </source>
</evidence>
<feature type="transmembrane region" description="Helical" evidence="13">
    <location>
        <begin position="170"/>
        <end position="188"/>
    </location>
</feature>
<keyword evidence="8 13" id="KW-1133">Transmembrane helix</keyword>
<dbReference type="Pfam" id="PF08022">
    <property type="entry name" value="FAD_binding_8"/>
    <property type="match status" value="1"/>
</dbReference>
<dbReference type="Gene3D" id="3.40.50.80">
    <property type="entry name" value="Nucleotide-binding domain of ferredoxin-NADP reductase (FNR) module"/>
    <property type="match status" value="1"/>
</dbReference>
<comment type="subcellular location">
    <subcellularLocation>
        <location evidence="2">Membrane</location>
        <topology evidence="2">Multi-pass membrane protein</topology>
    </subcellularLocation>
</comment>
<evidence type="ECO:0000256" key="8">
    <source>
        <dbReference type="ARBA" id="ARBA00022989"/>
    </source>
</evidence>
<keyword evidence="3" id="KW-0285">Flavoprotein</keyword>
<protein>
    <submittedName>
        <fullName evidence="15">Ferric reductase-like transmembrane domain-containing protein</fullName>
    </submittedName>
</protein>
<dbReference type="PRINTS" id="PR00409">
    <property type="entry name" value="PHDIOXRDTASE"/>
</dbReference>
<dbReference type="PROSITE" id="PS51384">
    <property type="entry name" value="FAD_FR"/>
    <property type="match status" value="1"/>
</dbReference>
<dbReference type="InterPro" id="IPR013112">
    <property type="entry name" value="FAD-bd_8"/>
</dbReference>
<keyword evidence="5" id="KW-0001">2Fe-2S</keyword>
<evidence type="ECO:0000256" key="7">
    <source>
        <dbReference type="ARBA" id="ARBA00022827"/>
    </source>
</evidence>
<dbReference type="InterPro" id="IPR013130">
    <property type="entry name" value="Fe3_Rdtase_TM_dom"/>
</dbReference>
<evidence type="ECO:0000256" key="12">
    <source>
        <dbReference type="ARBA" id="ARBA00023136"/>
    </source>
</evidence>
<feature type="transmembrane region" description="Helical" evidence="13">
    <location>
        <begin position="194"/>
        <end position="214"/>
    </location>
</feature>
<dbReference type="PANTHER" id="PTHR47354">
    <property type="entry name" value="NADH OXIDOREDUCTASE HCR"/>
    <property type="match status" value="1"/>
</dbReference>
<evidence type="ECO:0000313" key="15">
    <source>
        <dbReference type="EMBL" id="MBZ1351339.1"/>
    </source>
</evidence>
<dbReference type="RefSeq" id="WP_259661746.1">
    <property type="nucleotide sequence ID" value="NZ_JAHXRI010000010.1"/>
</dbReference>
<dbReference type="Pfam" id="PF00175">
    <property type="entry name" value="NAD_binding_1"/>
    <property type="match status" value="1"/>
</dbReference>
<dbReference type="InterPro" id="IPR017938">
    <property type="entry name" value="Riboflavin_synthase-like_b-brl"/>
</dbReference>
<keyword evidence="11" id="KW-0411">Iron-sulfur</keyword>
<evidence type="ECO:0000256" key="11">
    <source>
        <dbReference type="ARBA" id="ARBA00023014"/>
    </source>
</evidence>
<dbReference type="Proteomes" id="UP000739565">
    <property type="component" value="Unassembled WGS sequence"/>
</dbReference>
<evidence type="ECO:0000256" key="4">
    <source>
        <dbReference type="ARBA" id="ARBA00022692"/>
    </source>
</evidence>
<comment type="caution">
    <text evidence="15">The sequence shown here is derived from an EMBL/GenBank/DDBJ whole genome shotgun (WGS) entry which is preliminary data.</text>
</comment>
<dbReference type="GO" id="GO:0016491">
    <property type="term" value="F:oxidoreductase activity"/>
    <property type="evidence" value="ECO:0007669"/>
    <property type="project" value="UniProtKB-KW"/>
</dbReference>
<gene>
    <name evidence="15" type="ORF">KZZ10_11840</name>
</gene>
<feature type="domain" description="FAD-binding FR-type" evidence="14">
    <location>
        <begin position="220"/>
        <end position="319"/>
    </location>
</feature>
<accession>A0A953NAJ6</accession>
<dbReference type="GO" id="GO:0016020">
    <property type="term" value="C:membrane"/>
    <property type="evidence" value="ECO:0007669"/>
    <property type="project" value="UniProtKB-SubCell"/>
</dbReference>
<dbReference type="CDD" id="cd06198">
    <property type="entry name" value="FNR_like_3"/>
    <property type="match status" value="1"/>
</dbReference>
<keyword evidence="4 13" id="KW-0812">Transmembrane</keyword>
<keyword evidence="10" id="KW-0408">Iron</keyword>
<dbReference type="InterPro" id="IPR050415">
    <property type="entry name" value="MRET"/>
</dbReference>
<dbReference type="GO" id="GO:0050660">
    <property type="term" value="F:flavin adenine dinucleotide binding"/>
    <property type="evidence" value="ECO:0007669"/>
    <property type="project" value="TreeGrafter"/>
</dbReference>
<evidence type="ECO:0000256" key="13">
    <source>
        <dbReference type="SAM" id="Phobius"/>
    </source>
</evidence>
<evidence type="ECO:0000256" key="1">
    <source>
        <dbReference type="ARBA" id="ARBA00001974"/>
    </source>
</evidence>
<keyword evidence="7" id="KW-0274">FAD</keyword>
<proteinExistence type="predicted"/>
<keyword evidence="9" id="KW-0560">Oxidoreductase</keyword>
<dbReference type="InterPro" id="IPR017927">
    <property type="entry name" value="FAD-bd_FR_type"/>
</dbReference>
<dbReference type="PANTHER" id="PTHR47354:SF8">
    <property type="entry name" value="1,2-PHENYLACETYL-COA EPOXIDASE, SUBUNIT E"/>
    <property type="match status" value="1"/>
</dbReference>
<dbReference type="SUPFAM" id="SSF52343">
    <property type="entry name" value="Ferredoxin reductase-like, C-terminal NADP-linked domain"/>
    <property type="match status" value="1"/>
</dbReference>
<dbReference type="InterPro" id="IPR039261">
    <property type="entry name" value="FNR_nucleotide-bd"/>
</dbReference>
<feature type="transmembrane region" description="Helical" evidence="13">
    <location>
        <begin position="80"/>
        <end position="95"/>
    </location>
</feature>
<dbReference type="InterPro" id="IPR001433">
    <property type="entry name" value="OxRdtase_FAD/NAD-bd"/>
</dbReference>
<evidence type="ECO:0000256" key="9">
    <source>
        <dbReference type="ARBA" id="ARBA00023002"/>
    </source>
</evidence>
<feature type="transmembrane region" description="Helical" evidence="13">
    <location>
        <begin position="39"/>
        <end position="59"/>
    </location>
</feature>
<evidence type="ECO:0000259" key="14">
    <source>
        <dbReference type="PROSITE" id="PS51384"/>
    </source>
</evidence>
<dbReference type="GO" id="GO:0051537">
    <property type="term" value="F:2 iron, 2 sulfur cluster binding"/>
    <property type="evidence" value="ECO:0007669"/>
    <property type="project" value="UniProtKB-KW"/>
</dbReference>
<keyword evidence="16" id="KW-1185">Reference proteome</keyword>
<name>A0A953NAJ6_9BURK</name>
<keyword evidence="12 13" id="KW-0472">Membrane</keyword>
<keyword evidence="6" id="KW-0479">Metal-binding</keyword>
<reference evidence="15" key="1">
    <citation type="submission" date="2021-07" db="EMBL/GenBank/DDBJ databases">
        <title>New genus and species of the family Alcaligenaceae.</title>
        <authorList>
            <person name="Hahn M.W."/>
        </authorList>
    </citation>
    <scope>NUCLEOTIDE SEQUENCE</scope>
    <source>
        <strain evidence="15">LF4-65</strain>
    </source>
</reference>
<feature type="transmembrane region" description="Helical" evidence="13">
    <location>
        <begin position="141"/>
        <end position="158"/>
    </location>
</feature>
<dbReference type="AlphaFoldDB" id="A0A953NAJ6"/>
<evidence type="ECO:0000313" key="16">
    <source>
        <dbReference type="Proteomes" id="UP000739565"/>
    </source>
</evidence>
<evidence type="ECO:0000256" key="3">
    <source>
        <dbReference type="ARBA" id="ARBA00022630"/>
    </source>
</evidence>
<organism evidence="15 16">
    <name type="scientific">Zwartia hollandica</name>
    <dbReference type="NCBI Taxonomy" id="324606"/>
    <lineage>
        <taxon>Bacteria</taxon>
        <taxon>Pseudomonadati</taxon>
        <taxon>Pseudomonadota</taxon>
        <taxon>Betaproteobacteria</taxon>
        <taxon>Burkholderiales</taxon>
        <taxon>Alcaligenaceae</taxon>
        <taxon>Zwartia</taxon>
    </lineage>
</organism>
<dbReference type="EMBL" id="JAHXRI010000010">
    <property type="protein sequence ID" value="MBZ1351339.1"/>
    <property type="molecule type" value="Genomic_DNA"/>
</dbReference>
<dbReference type="Pfam" id="PF01794">
    <property type="entry name" value="Ferric_reduct"/>
    <property type="match status" value="1"/>
</dbReference>
<evidence type="ECO:0000256" key="2">
    <source>
        <dbReference type="ARBA" id="ARBA00004141"/>
    </source>
</evidence>
<comment type="cofactor">
    <cofactor evidence="1">
        <name>FAD</name>
        <dbReference type="ChEBI" id="CHEBI:57692"/>
    </cofactor>
</comment>
<evidence type="ECO:0000256" key="10">
    <source>
        <dbReference type="ARBA" id="ARBA00023004"/>
    </source>
</evidence>
<sequence>MKRIKWIFLLLMVLGTMLYWVSLTDIERTFAPWALRKSLLYYTGIMSFVAMSVGVILALRLRAVEYCVGGLDKHYRLHKWLGIAAALFALAHWLSKKYKWLIELGLYERKDFATPSGTIGFFQHSNFFNPLEDLAEDMGEWALYVLLVLAVLALWKKFPYRYFFKTHRVLAVIYLMLAFHTLILFGKIDWLTPIGIWVGVLLTIGIPAAFISLFQRIGASHRASGQISQILLHEDGKVTEVKVRLSTPWEGHREGQFAFVTFDTREGHHPFTLSSSWKGDATLTFHIKQLGDYTRTLNHALHVGDLVTVEGPYGRFDFASHTGPQIWIAGGIGITPFLSRLEALAHDPHPSQQSISLFYSARASDHALVERVTSLAQQAGVTLHLSISGKNPAVTAQSVFENVPDLLKHTVWFCGSTGFGEAIKRGLLKKGLPSRRFHQELFEMR</sequence>